<dbReference type="SUPFAM" id="SSF69572">
    <property type="entry name" value="Activating enzymes of the ubiquitin-like proteins"/>
    <property type="match status" value="1"/>
</dbReference>
<dbReference type="PANTHER" id="PTHR43267:SF1">
    <property type="entry name" value="TRNA THREONYLCARBAMOYLADENOSINE DEHYDRATASE"/>
    <property type="match status" value="1"/>
</dbReference>
<dbReference type="InterPro" id="IPR045886">
    <property type="entry name" value="ThiF/MoeB/HesA"/>
</dbReference>
<organism evidence="2 3">
    <name type="scientific">Delftia deserti</name>
    <dbReference type="NCBI Taxonomy" id="1651218"/>
    <lineage>
        <taxon>Bacteria</taxon>
        <taxon>Pseudomonadati</taxon>
        <taxon>Pseudomonadota</taxon>
        <taxon>Betaproteobacteria</taxon>
        <taxon>Burkholderiales</taxon>
        <taxon>Comamonadaceae</taxon>
        <taxon>Delftia</taxon>
    </lineage>
</organism>
<keyword evidence="3" id="KW-1185">Reference proteome</keyword>
<proteinExistence type="predicted"/>
<comment type="caution">
    <text evidence="2">The sequence shown here is derived from an EMBL/GenBank/DDBJ whole genome shotgun (WGS) entry which is preliminary data.</text>
</comment>
<dbReference type="Pfam" id="PF00899">
    <property type="entry name" value="ThiF"/>
    <property type="match status" value="1"/>
</dbReference>
<sequence>MQLLLEQTERMLAEVQGLQALAGEVSWLTKVSWSLTDDKDICVDVDISLNDRVYGARLLYPRLFPHAPAYVRPRDAEEVWSTHQYIKEGTLCLEWGPDNWHSGVTGADLIRSTFKLLAFETMGPAFSAKAPSRHELTVGQRVRSHSQRFLLTAQLRAGLEGLSRDAPVRISIGTLHRRKEMVAFATKLGGDEHTGFLGAPKELADPESYGSWIREGWVVWCDEWRTLPKPAGDQAAIRDFLKEKGCWPWPDEEDQSGFLLLVDSCMSVRPIALAPSGGAYEYFLIDCVDTSQLRQPKRHAALQDKRVAIVGLGSVGSKVAVALARSGVSRFLLIDDDVFLPSNLVRNQLDWSSAGYDKVDAVRNAIELVQPNADVATRMFRFAGQESASFNTAVLEQVATCDLVIDATASAKVFSSLAAICARRQVAMVWGEVFAGGIGAMMARSLPGWDADPLEIRRAIHLFLADKPDAPFKRAMGYDVEEENEVVTGGDAEVGALSASLTQFAIDALTRSAGPRFPAAAYLFGYQKAWFFDAPFDTHPVLCPRAADIGDAKPGPVNVKQLTELVNVLVDSSC</sequence>
<protein>
    <submittedName>
        <fullName evidence="2">ThiF family adenylyltransferase</fullName>
    </submittedName>
</protein>
<name>A0ABW5ETT9_9BURK</name>
<accession>A0ABW5ETT9</accession>
<evidence type="ECO:0000313" key="2">
    <source>
        <dbReference type="EMBL" id="MFD2321527.1"/>
    </source>
</evidence>
<dbReference type="Gene3D" id="3.40.50.720">
    <property type="entry name" value="NAD(P)-binding Rossmann-like Domain"/>
    <property type="match status" value="1"/>
</dbReference>
<dbReference type="InterPro" id="IPR035985">
    <property type="entry name" value="Ubiquitin-activating_enz"/>
</dbReference>
<evidence type="ECO:0000259" key="1">
    <source>
        <dbReference type="Pfam" id="PF00899"/>
    </source>
</evidence>
<evidence type="ECO:0000313" key="3">
    <source>
        <dbReference type="Proteomes" id="UP001597287"/>
    </source>
</evidence>
<gene>
    <name evidence="2" type="ORF">ACFSPV_22795</name>
</gene>
<dbReference type="RefSeq" id="WP_380109157.1">
    <property type="nucleotide sequence ID" value="NZ_JBHSIH010000001.1"/>
</dbReference>
<reference evidence="3" key="1">
    <citation type="journal article" date="2019" name="Int. J. Syst. Evol. Microbiol.">
        <title>The Global Catalogue of Microorganisms (GCM) 10K type strain sequencing project: providing services to taxonomists for standard genome sequencing and annotation.</title>
        <authorList>
            <consortium name="The Broad Institute Genomics Platform"/>
            <consortium name="The Broad Institute Genome Sequencing Center for Infectious Disease"/>
            <person name="Wu L."/>
            <person name="Ma J."/>
        </authorList>
    </citation>
    <scope>NUCLEOTIDE SEQUENCE [LARGE SCALE GENOMIC DNA]</scope>
    <source>
        <strain evidence="3">CCUG 62793</strain>
    </source>
</reference>
<dbReference type="Proteomes" id="UP001597287">
    <property type="component" value="Unassembled WGS sequence"/>
</dbReference>
<dbReference type="PANTHER" id="PTHR43267">
    <property type="entry name" value="TRNA THREONYLCARBAMOYLADENOSINE DEHYDRATASE"/>
    <property type="match status" value="1"/>
</dbReference>
<keyword evidence="2" id="KW-0548">Nucleotidyltransferase</keyword>
<keyword evidence="2" id="KW-0808">Transferase</keyword>
<dbReference type="GO" id="GO:0016779">
    <property type="term" value="F:nucleotidyltransferase activity"/>
    <property type="evidence" value="ECO:0007669"/>
    <property type="project" value="UniProtKB-KW"/>
</dbReference>
<dbReference type="InterPro" id="IPR000594">
    <property type="entry name" value="ThiF_NAD_FAD-bd"/>
</dbReference>
<feature type="domain" description="THIF-type NAD/FAD binding fold" evidence="1">
    <location>
        <begin position="299"/>
        <end position="435"/>
    </location>
</feature>
<dbReference type="EMBL" id="JBHUIG010000028">
    <property type="protein sequence ID" value="MFD2321527.1"/>
    <property type="molecule type" value="Genomic_DNA"/>
</dbReference>